<protein>
    <submittedName>
        <fullName evidence="2">DUF389 domain-containing protein</fullName>
    </submittedName>
</protein>
<dbReference type="RefSeq" id="WP_345711204.1">
    <property type="nucleotide sequence ID" value="NZ_BAABIL010000117.1"/>
</dbReference>
<organism evidence="2 3">
    <name type="scientific">Kineococcus glutinatus</name>
    <dbReference type="NCBI Taxonomy" id="1070872"/>
    <lineage>
        <taxon>Bacteria</taxon>
        <taxon>Bacillati</taxon>
        <taxon>Actinomycetota</taxon>
        <taxon>Actinomycetes</taxon>
        <taxon>Kineosporiales</taxon>
        <taxon>Kineosporiaceae</taxon>
        <taxon>Kineococcus</taxon>
    </lineage>
</organism>
<comment type="caution">
    <text evidence="2">The sequence shown here is derived from an EMBL/GenBank/DDBJ whole genome shotgun (WGS) entry which is preliminary data.</text>
</comment>
<name>A0ABP9HEV6_9ACTN</name>
<feature type="transmembrane region" description="Helical" evidence="1">
    <location>
        <begin position="141"/>
        <end position="163"/>
    </location>
</feature>
<evidence type="ECO:0000313" key="2">
    <source>
        <dbReference type="EMBL" id="GAA4969155.1"/>
    </source>
</evidence>
<sequence>MLHVRVTCLPDRTDEVVRIFLDECGTTNVVRLPGAVVSPAGDLVQAEVAREAVDDLLRRLRALGAHGWGSLVVQGVETALGADVERAEAEAPGEGEDAVIWDQLAEETIARAKPTATFLAFLVIATLIAAVGLLIDSTVLIVGAMVLGPEFAPLAGLAVALVTRRWHDARTPLRALAVGFALAVAVAALGVWLLDLAGQVPEAFVEGHRPLTSFVAAPDVFSVVVALLAGTAGTLSLTGGKDSPLVGVFISVTTVPAAADVAAGAVTGQLATAGGAAVQLVVNLGCIVAAAAGTLALQRAYWRRVRRRHPERRAAVRRA</sequence>
<feature type="transmembrane region" description="Helical" evidence="1">
    <location>
        <begin position="175"/>
        <end position="194"/>
    </location>
</feature>
<reference evidence="3" key="1">
    <citation type="journal article" date="2019" name="Int. J. Syst. Evol. Microbiol.">
        <title>The Global Catalogue of Microorganisms (GCM) 10K type strain sequencing project: providing services to taxonomists for standard genome sequencing and annotation.</title>
        <authorList>
            <consortium name="The Broad Institute Genomics Platform"/>
            <consortium name="The Broad Institute Genome Sequencing Center for Infectious Disease"/>
            <person name="Wu L."/>
            <person name="Ma J."/>
        </authorList>
    </citation>
    <scope>NUCLEOTIDE SEQUENCE [LARGE SCALE GENOMIC DNA]</scope>
    <source>
        <strain evidence="3">JCM 18126</strain>
    </source>
</reference>
<dbReference type="Pfam" id="PF04087">
    <property type="entry name" value="DUF389"/>
    <property type="match status" value="1"/>
</dbReference>
<proteinExistence type="predicted"/>
<accession>A0ABP9HEV6</accession>
<keyword evidence="1" id="KW-0472">Membrane</keyword>
<evidence type="ECO:0000313" key="3">
    <source>
        <dbReference type="Proteomes" id="UP001501195"/>
    </source>
</evidence>
<gene>
    <name evidence="2" type="ORF">GCM10023225_09230</name>
</gene>
<feature type="transmembrane region" description="Helical" evidence="1">
    <location>
        <begin position="276"/>
        <end position="297"/>
    </location>
</feature>
<feature type="transmembrane region" description="Helical" evidence="1">
    <location>
        <begin position="214"/>
        <end position="238"/>
    </location>
</feature>
<feature type="transmembrane region" description="Helical" evidence="1">
    <location>
        <begin position="245"/>
        <end position="270"/>
    </location>
</feature>
<dbReference type="Proteomes" id="UP001501195">
    <property type="component" value="Unassembled WGS sequence"/>
</dbReference>
<keyword evidence="1" id="KW-1133">Transmembrane helix</keyword>
<keyword evidence="3" id="KW-1185">Reference proteome</keyword>
<dbReference type="InterPro" id="IPR005240">
    <property type="entry name" value="DUF389"/>
</dbReference>
<feature type="transmembrane region" description="Helical" evidence="1">
    <location>
        <begin position="116"/>
        <end position="135"/>
    </location>
</feature>
<keyword evidence="1" id="KW-0812">Transmembrane</keyword>
<dbReference type="PANTHER" id="PTHR20992">
    <property type="entry name" value="AT15442P-RELATED"/>
    <property type="match status" value="1"/>
</dbReference>
<dbReference type="PANTHER" id="PTHR20992:SF9">
    <property type="entry name" value="AT15442P-RELATED"/>
    <property type="match status" value="1"/>
</dbReference>
<dbReference type="EMBL" id="BAABIL010000117">
    <property type="protein sequence ID" value="GAA4969155.1"/>
    <property type="molecule type" value="Genomic_DNA"/>
</dbReference>
<evidence type="ECO:0000256" key="1">
    <source>
        <dbReference type="SAM" id="Phobius"/>
    </source>
</evidence>